<evidence type="ECO:0000256" key="1">
    <source>
        <dbReference type="SAM" id="Coils"/>
    </source>
</evidence>
<sequence>MNELNQSIVMPSDTALEGGEGTDGETKRNSMIEMVEDKELRVRRDRLLAEKNDLDSEIEALGMGNYKLEMQAKELEIQLLDKNKKMRKLSDEAVDLRRALLKPIADESGLLAEIDFLEEEKAGLVETYNRISDDLSVHISTLGSTILGIDFTKGEIAALKNKVTMIEYEVPQKFDELDYLIEKIEWTSKALANLFSAMKTVEKTTKLSYYKKG</sequence>
<evidence type="ECO:0000256" key="2">
    <source>
        <dbReference type="SAM" id="MobiDB-lite"/>
    </source>
</evidence>
<keyword evidence="1" id="KW-0175">Coiled coil</keyword>
<name>A0ABR5SJM8_9BACT</name>
<feature type="region of interest" description="Disordered" evidence="2">
    <location>
        <begin position="1"/>
        <end position="27"/>
    </location>
</feature>
<evidence type="ECO:0000313" key="4">
    <source>
        <dbReference type="Proteomes" id="UP000060487"/>
    </source>
</evidence>
<gene>
    <name evidence="3" type="primary">mad24</name>
    <name evidence="3" type="ORF">ASN18_0134</name>
</gene>
<feature type="coiled-coil region" evidence="1">
    <location>
        <begin position="63"/>
        <end position="134"/>
    </location>
</feature>
<keyword evidence="4" id="KW-1185">Reference proteome</keyword>
<dbReference type="Proteomes" id="UP000060487">
    <property type="component" value="Unassembled WGS sequence"/>
</dbReference>
<organism evidence="3 4">
    <name type="scientific">Candidatus Magnetominusculus xianensis</name>
    <dbReference type="NCBI Taxonomy" id="1748249"/>
    <lineage>
        <taxon>Bacteria</taxon>
        <taxon>Pseudomonadati</taxon>
        <taxon>Nitrospirota</taxon>
        <taxon>Nitrospiria</taxon>
        <taxon>Nitrospirales</taxon>
        <taxon>Nitrospiraceae</taxon>
        <taxon>Candidatus Magnetominusculus</taxon>
    </lineage>
</organism>
<dbReference type="RefSeq" id="WP_085050670.1">
    <property type="nucleotide sequence ID" value="NZ_LNQR01000003.1"/>
</dbReference>
<evidence type="ECO:0000313" key="3">
    <source>
        <dbReference type="EMBL" id="KWT94845.1"/>
    </source>
</evidence>
<accession>A0ABR5SJM8</accession>
<proteinExistence type="predicted"/>
<dbReference type="EMBL" id="LNQR01000003">
    <property type="protein sequence ID" value="KWT94845.1"/>
    <property type="molecule type" value="Genomic_DNA"/>
</dbReference>
<protein>
    <submittedName>
        <fullName evidence="3">Magnetosome protein Mad24</fullName>
    </submittedName>
</protein>
<comment type="caution">
    <text evidence="3">The sequence shown here is derived from an EMBL/GenBank/DDBJ whole genome shotgun (WGS) entry which is preliminary data.</text>
</comment>
<reference evidence="3 4" key="1">
    <citation type="submission" date="2015-11" db="EMBL/GenBank/DDBJ databases">
        <authorList>
            <person name="Lin W."/>
        </authorList>
    </citation>
    <scope>NUCLEOTIDE SEQUENCE [LARGE SCALE GENOMIC DNA]</scope>
    <source>
        <strain evidence="3 4">HCH-1</strain>
    </source>
</reference>